<dbReference type="EC" id="2.4.1.-" evidence="5"/>
<dbReference type="SUPFAM" id="SSF53756">
    <property type="entry name" value="UDP-Glycosyltransferase/glycogen phosphorylase"/>
    <property type="match status" value="1"/>
</dbReference>
<dbReference type="InterPro" id="IPR028098">
    <property type="entry name" value="Glyco_trans_4-like_N"/>
</dbReference>
<sequence>MDALAHADRRPLKVLMLGWELPPAITGGLGVACEGLLRGIGALGGIGVDFLLPASPGIRGDYPAAVRIVELDGCEDPRVGARAQGAYIAYREKAARYAAATLRALPGLGDFDLIHAHDWLTFEAALAIKRATGRPLVVHVHSTEHDRAGEHRTNPVIAELERLGMQAADRIVAVSRYTGHGLVRNYGQSADRIDVVYNAGRSRQADPPPATTPADGCVCFIGRITEQKGPEAFVEAALRIRERVPDARFEMAGDGNLLPLMRSLVRALGLSEAFSFPGFIDREEVTRLLARSRVLVMPSLSEPFGLVALEAIEAGVPVVLSRNCGLAERVPSAICVDPDDIDAIADAAIGLLTDPARARARALAAAREAADLDWTRSAAALKQVYGVALDTATRQRIPLATC</sequence>
<evidence type="ECO:0000313" key="6">
    <source>
        <dbReference type="Proteomes" id="UP000023435"/>
    </source>
</evidence>
<dbReference type="PANTHER" id="PTHR12526:SF510">
    <property type="entry name" value="D-INOSITOL 3-PHOSPHATE GLYCOSYLTRANSFERASE"/>
    <property type="match status" value="1"/>
</dbReference>
<dbReference type="AlphaFoldDB" id="A0A120AFF2"/>
<dbReference type="Pfam" id="PF13439">
    <property type="entry name" value="Glyco_transf_4"/>
    <property type="match status" value="1"/>
</dbReference>
<feature type="domain" description="Glycosyltransferase subfamily 4-like N-terminal" evidence="4">
    <location>
        <begin position="27"/>
        <end position="198"/>
    </location>
</feature>
<dbReference type="Proteomes" id="UP000023435">
    <property type="component" value="Unassembled WGS sequence"/>
</dbReference>
<dbReference type="Gene3D" id="3.40.50.2000">
    <property type="entry name" value="Glycogen Phosphorylase B"/>
    <property type="match status" value="2"/>
</dbReference>
<evidence type="ECO:0000259" key="4">
    <source>
        <dbReference type="Pfam" id="PF13439"/>
    </source>
</evidence>
<evidence type="ECO:0000256" key="2">
    <source>
        <dbReference type="ARBA" id="ARBA00022679"/>
    </source>
</evidence>
<keyword evidence="2 5" id="KW-0808">Transferase</keyword>
<dbReference type="EMBL" id="JAJA02000001">
    <property type="protein sequence ID" value="KWS02902.1"/>
    <property type="molecule type" value="Genomic_DNA"/>
</dbReference>
<keyword evidence="6" id="KW-1185">Reference proteome</keyword>
<accession>A0A120AFF2</accession>
<organism evidence="5 6">
    <name type="scientific">Lysobacter capsici AZ78</name>
    <dbReference type="NCBI Taxonomy" id="1444315"/>
    <lineage>
        <taxon>Bacteria</taxon>
        <taxon>Pseudomonadati</taxon>
        <taxon>Pseudomonadota</taxon>
        <taxon>Gammaproteobacteria</taxon>
        <taxon>Lysobacterales</taxon>
        <taxon>Lysobacteraceae</taxon>
        <taxon>Lysobacter</taxon>
    </lineage>
</organism>
<proteinExistence type="predicted"/>
<name>A0A120AFF2_9GAMM</name>
<dbReference type="Pfam" id="PF00534">
    <property type="entry name" value="Glycos_transf_1"/>
    <property type="match status" value="1"/>
</dbReference>
<evidence type="ECO:0000256" key="1">
    <source>
        <dbReference type="ARBA" id="ARBA00022676"/>
    </source>
</evidence>
<dbReference type="InterPro" id="IPR001296">
    <property type="entry name" value="Glyco_trans_1"/>
</dbReference>
<dbReference type="GO" id="GO:1901135">
    <property type="term" value="P:carbohydrate derivative metabolic process"/>
    <property type="evidence" value="ECO:0007669"/>
    <property type="project" value="UniProtKB-ARBA"/>
</dbReference>
<reference evidence="5 6" key="1">
    <citation type="journal article" date="2014" name="Genome Announc.">
        <title>Draft Genome Sequence of Lysobacter capsici AZ78, a Bacterium Antagonistic to Plant-Pathogenic Oomycetes.</title>
        <authorList>
            <person name="Puopolo G."/>
            <person name="Sonego P."/>
            <person name="Engelen K."/>
            <person name="Pertot I."/>
        </authorList>
    </citation>
    <scope>NUCLEOTIDE SEQUENCE [LARGE SCALE GENOMIC DNA]</scope>
    <source>
        <strain evidence="5 6">AZ78</strain>
    </source>
</reference>
<dbReference type="CDD" id="cd03801">
    <property type="entry name" value="GT4_PimA-like"/>
    <property type="match status" value="1"/>
</dbReference>
<feature type="domain" description="Glycosyl transferase family 1" evidence="3">
    <location>
        <begin position="217"/>
        <end position="366"/>
    </location>
</feature>
<dbReference type="PANTHER" id="PTHR12526">
    <property type="entry name" value="GLYCOSYLTRANSFERASE"/>
    <property type="match status" value="1"/>
</dbReference>
<evidence type="ECO:0000313" key="5">
    <source>
        <dbReference type="EMBL" id="KWS02902.1"/>
    </source>
</evidence>
<evidence type="ECO:0000259" key="3">
    <source>
        <dbReference type="Pfam" id="PF00534"/>
    </source>
</evidence>
<dbReference type="GO" id="GO:0016757">
    <property type="term" value="F:glycosyltransferase activity"/>
    <property type="evidence" value="ECO:0007669"/>
    <property type="project" value="UniProtKB-KW"/>
</dbReference>
<gene>
    <name evidence="5" type="ORF">AZ78_0448</name>
</gene>
<protein>
    <submittedName>
        <fullName evidence="5">Glycosyltransferase</fullName>
        <ecNumber evidence="5">2.4.1.-</ecNumber>
    </submittedName>
</protein>
<comment type="caution">
    <text evidence="5">The sequence shown here is derived from an EMBL/GenBank/DDBJ whole genome shotgun (WGS) entry which is preliminary data.</text>
</comment>
<keyword evidence="1 5" id="KW-0328">Glycosyltransferase</keyword>